<comment type="caution">
    <text evidence="6">The sequence shown here is derived from an EMBL/GenBank/DDBJ whole genome shotgun (WGS) entry which is preliminary data.</text>
</comment>
<keyword evidence="2 4" id="KW-0863">Zinc-finger</keyword>
<keyword evidence="7" id="KW-1185">Reference proteome</keyword>
<protein>
    <recommendedName>
        <fullName evidence="5">MYND-type domain-containing protein</fullName>
    </recommendedName>
</protein>
<dbReference type="InParanoid" id="A0A507BBM1"/>
<evidence type="ECO:0000313" key="6">
    <source>
        <dbReference type="EMBL" id="TPX14431.1"/>
    </source>
</evidence>
<dbReference type="PROSITE" id="PS50865">
    <property type="entry name" value="ZF_MYND_2"/>
    <property type="match status" value="1"/>
</dbReference>
<proteinExistence type="predicted"/>
<accession>A0A507BBM1</accession>
<evidence type="ECO:0000256" key="2">
    <source>
        <dbReference type="ARBA" id="ARBA00022771"/>
    </source>
</evidence>
<evidence type="ECO:0000256" key="4">
    <source>
        <dbReference type="PROSITE-ProRule" id="PRU00134"/>
    </source>
</evidence>
<dbReference type="Pfam" id="PF01753">
    <property type="entry name" value="zf-MYND"/>
    <property type="match status" value="1"/>
</dbReference>
<gene>
    <name evidence="6" type="ORF">E0L32_005395</name>
</gene>
<evidence type="ECO:0000256" key="3">
    <source>
        <dbReference type="ARBA" id="ARBA00022833"/>
    </source>
</evidence>
<evidence type="ECO:0000259" key="5">
    <source>
        <dbReference type="PROSITE" id="PS50865"/>
    </source>
</evidence>
<name>A0A507BBM1_9PEZI</name>
<evidence type="ECO:0000256" key="1">
    <source>
        <dbReference type="ARBA" id="ARBA00022723"/>
    </source>
</evidence>
<dbReference type="RefSeq" id="XP_030996142.1">
    <property type="nucleotide sequence ID" value="XM_031139912.1"/>
</dbReference>
<dbReference type="Proteomes" id="UP000319257">
    <property type="component" value="Unassembled WGS sequence"/>
</dbReference>
<dbReference type="EMBL" id="SKBQ01000028">
    <property type="protein sequence ID" value="TPX14431.1"/>
    <property type="molecule type" value="Genomic_DNA"/>
</dbReference>
<dbReference type="STRING" id="1093900.A0A507BBM1"/>
<feature type="domain" description="MYND-type" evidence="5">
    <location>
        <begin position="188"/>
        <end position="234"/>
    </location>
</feature>
<keyword evidence="1" id="KW-0479">Metal-binding</keyword>
<sequence length="578" mass="64359">MGSRVHVLEGGDLARFLDFMGGSSRAQKMAEDGVAASVILFSCLPDPKDDPYLVMYAAQDNDAAGQPGASRCMMLQSELLAALKGFVKAIDRGNPTDSDAKFLEQTAREVSMGQPPKDFVLALARLGMKMGDSLTDVSSDDKKAQHLAYYRWLVLGRKDENSPLKDAKPTTAPVSHAYLPTGNAHRTCANCGKDGATQACTGCLVQHDGHAIFRTGYCGKACQAADWKSHKSDCRDLMRLERATSLLQEIIVCFLKNVYGGDDISEISETKDFVVARYKSKNTGYTGEPVLHSFPMVAASSTEAGLATMMTMECDNIMTTFKDVFDMFFSGAVKSIKIVNFAPKNMERPVKSGYGDGEVLESFNSIHNHTVLLLTTTGGLDIAFDPTGAQFGWKETITPWKVYSEQRVHRVVTVQPFKDIQSTKQLKEFYKLQGAFMGVAGTDVVCREVEKEAKVTEDLIVKIKSSLREFPNQGEFNELLLLDGKAFSDLRRLIMTRAKTVIVRTASEWDSSPLDRLYRDHHLVTQYTTSQEQYDKLKKVWFSKEQYERLQNNPAELKLQWLKRLRQAGIPTGFSQRS</sequence>
<organism evidence="6 7">
    <name type="scientific">Thyridium curvatum</name>
    <dbReference type="NCBI Taxonomy" id="1093900"/>
    <lineage>
        <taxon>Eukaryota</taxon>
        <taxon>Fungi</taxon>
        <taxon>Dikarya</taxon>
        <taxon>Ascomycota</taxon>
        <taxon>Pezizomycotina</taxon>
        <taxon>Sordariomycetes</taxon>
        <taxon>Sordariomycetidae</taxon>
        <taxon>Thyridiales</taxon>
        <taxon>Thyridiaceae</taxon>
        <taxon>Thyridium</taxon>
    </lineage>
</organism>
<dbReference type="OrthoDB" id="432970at2759"/>
<dbReference type="AlphaFoldDB" id="A0A507BBM1"/>
<dbReference type="Gene3D" id="6.10.140.2220">
    <property type="match status" value="1"/>
</dbReference>
<dbReference type="GO" id="GO:0008270">
    <property type="term" value="F:zinc ion binding"/>
    <property type="evidence" value="ECO:0007669"/>
    <property type="project" value="UniProtKB-KW"/>
</dbReference>
<evidence type="ECO:0000313" key="7">
    <source>
        <dbReference type="Proteomes" id="UP000319257"/>
    </source>
</evidence>
<dbReference type="SUPFAM" id="SSF144232">
    <property type="entry name" value="HIT/MYND zinc finger-like"/>
    <property type="match status" value="1"/>
</dbReference>
<dbReference type="InterPro" id="IPR002893">
    <property type="entry name" value="Znf_MYND"/>
</dbReference>
<reference evidence="6 7" key="1">
    <citation type="submission" date="2019-06" db="EMBL/GenBank/DDBJ databases">
        <title>Draft genome sequence of the filamentous fungus Phialemoniopsis curvata isolated from diesel fuel.</title>
        <authorList>
            <person name="Varaljay V.A."/>
            <person name="Lyon W.J."/>
            <person name="Crouch A.L."/>
            <person name="Drake C.E."/>
            <person name="Hollomon J.M."/>
            <person name="Nadeau L.J."/>
            <person name="Nunn H.S."/>
            <person name="Stevenson B.S."/>
            <person name="Bojanowski C.L."/>
            <person name="Crookes-Goodson W.J."/>
        </authorList>
    </citation>
    <scope>NUCLEOTIDE SEQUENCE [LARGE SCALE GENOMIC DNA]</scope>
    <source>
        <strain evidence="6 7">D216</strain>
    </source>
</reference>
<keyword evidence="3" id="KW-0862">Zinc</keyword>
<dbReference type="GeneID" id="41972842"/>